<dbReference type="EMBL" id="BPQB01000120">
    <property type="protein sequence ID" value="GJE99779.1"/>
    <property type="molecule type" value="Genomic_DNA"/>
</dbReference>
<keyword evidence="2" id="KW-1185">Reference proteome</keyword>
<dbReference type="Proteomes" id="UP000703269">
    <property type="component" value="Unassembled WGS sequence"/>
</dbReference>
<evidence type="ECO:0000313" key="1">
    <source>
        <dbReference type="EMBL" id="GJE99779.1"/>
    </source>
</evidence>
<dbReference type="OrthoDB" id="3132725at2759"/>
<name>A0A9P3GSS8_9APHY</name>
<dbReference type="AlphaFoldDB" id="A0A9P3GSS8"/>
<protein>
    <submittedName>
        <fullName evidence="1">Uncharacterized protein</fullName>
    </submittedName>
</protein>
<evidence type="ECO:0000313" key="2">
    <source>
        <dbReference type="Proteomes" id="UP000703269"/>
    </source>
</evidence>
<proteinExistence type="predicted"/>
<gene>
    <name evidence="1" type="ORF">PsYK624_160500</name>
</gene>
<accession>A0A9P3GSS8</accession>
<comment type="caution">
    <text evidence="1">The sequence shown here is derived from an EMBL/GenBank/DDBJ whole genome shotgun (WGS) entry which is preliminary data.</text>
</comment>
<organism evidence="1 2">
    <name type="scientific">Phanerochaete sordida</name>
    <dbReference type="NCBI Taxonomy" id="48140"/>
    <lineage>
        <taxon>Eukaryota</taxon>
        <taxon>Fungi</taxon>
        <taxon>Dikarya</taxon>
        <taxon>Basidiomycota</taxon>
        <taxon>Agaricomycotina</taxon>
        <taxon>Agaricomycetes</taxon>
        <taxon>Polyporales</taxon>
        <taxon>Phanerochaetaceae</taxon>
        <taxon>Phanerochaete</taxon>
    </lineage>
</organism>
<sequence length="863" mass="96789">MSSFPHEWRPVVDMSIAAWANQIVLASEEEEDWDRQMLDLTLAGRWKNIEGQEEDLVRLVRLTEPPVLYDANRRMSVERKVEDAMGVADQLPNGQDLYVYRCPPLEAVADIKTPTRLTRKIQNEPPGFSGEVAVENIPHFLFATADAVTIWLFLPGLYFAGSEDNRVNLSEIGCLYIAATKPALLHVGVALPDNDPSAAIDFTAVRSSRFQGLHGSTVRVPRHSISDFTEHFLVATGGDPRFHACFFGYQLSPGDTWHDISEVEERTKAHNIIQFKLGHLAHAYRPASEQRVCRISMRFRYPGQALLWQPAALENFLIELRPWARPELTDEEIEEIVGGAERAGTVGAVTFAMCHKTTVTLSKNNSSNMKAIEFRALAPAESDKLPGFKVFTAQDTYPQRTASMLDALDAASTQCNRLAALDNGRGDVEAFVSLDMDYRHSRNALTTFPAVHTLFWDVKRTAWWKYRGLRLLAISIALKRLRDDAPPDARLWPSCLGFAAICIVIMNSCILPQEETEDISELLDITAYSKVPDADNEMAAAFGQAAELGEPWIQDRGAFFIAGIVKNMIHEPDYYFFRLATYMQPSAEHLARIYGVQSLHELGEQFGIGAHKQVIVNYHPTRLYKGRHTAIASSGITRALPAPRQFDLPDIRVRRPTVLRGQDILDEVEDPDSETNLGLFFQGLPLQETLDKILLQLAFDIIQKSPNERGGSMYTTLNDAERRNVIPELYQQPVLPFRAAHVILVSSATWESIVCCLLPSKGHVVRQRASGYTTSTYFRAWTELQNRLTPGDSAKVTRAMRNEVRDFLWLPKADPSGMWSSQRDLAKDAIILPTGSVGILAPQIAANPRQMPSWTQLSFFSLK</sequence>
<reference evidence="1 2" key="1">
    <citation type="submission" date="2021-08" db="EMBL/GenBank/DDBJ databases">
        <title>Draft Genome Sequence of Phanerochaete sordida strain YK-624.</title>
        <authorList>
            <person name="Mori T."/>
            <person name="Dohra H."/>
            <person name="Suzuki T."/>
            <person name="Kawagishi H."/>
            <person name="Hirai H."/>
        </authorList>
    </citation>
    <scope>NUCLEOTIDE SEQUENCE [LARGE SCALE GENOMIC DNA]</scope>
    <source>
        <strain evidence="1 2">YK-624</strain>
    </source>
</reference>